<proteinExistence type="predicted"/>
<dbReference type="AlphaFoldDB" id="A0A951UVE7"/>
<reference evidence="1" key="1">
    <citation type="submission" date="2021-05" db="EMBL/GenBank/DDBJ databases">
        <authorList>
            <person name="Pietrasiak N."/>
            <person name="Ward R."/>
            <person name="Stajich J.E."/>
            <person name="Kurbessoian T."/>
        </authorList>
    </citation>
    <scope>NUCLEOTIDE SEQUENCE</scope>
    <source>
        <strain evidence="1">GSE-NOS-MK-12-04C</strain>
    </source>
</reference>
<gene>
    <name evidence="1" type="ORF">KME60_26160</name>
</gene>
<comment type="caution">
    <text evidence="1">The sequence shown here is derived from an EMBL/GenBank/DDBJ whole genome shotgun (WGS) entry which is preliminary data.</text>
</comment>
<reference evidence="1" key="2">
    <citation type="journal article" date="2022" name="Microbiol. Resour. Announc.">
        <title>Metagenome Sequencing to Explore Phylogenomics of Terrestrial Cyanobacteria.</title>
        <authorList>
            <person name="Ward R.D."/>
            <person name="Stajich J.E."/>
            <person name="Johansen J.R."/>
            <person name="Huntemann M."/>
            <person name="Clum A."/>
            <person name="Foster B."/>
            <person name="Foster B."/>
            <person name="Roux S."/>
            <person name="Palaniappan K."/>
            <person name="Varghese N."/>
            <person name="Mukherjee S."/>
            <person name="Reddy T.B.K."/>
            <person name="Daum C."/>
            <person name="Copeland A."/>
            <person name="Chen I.A."/>
            <person name="Ivanova N.N."/>
            <person name="Kyrpides N.C."/>
            <person name="Shapiro N."/>
            <person name="Eloe-Fadrosh E.A."/>
            <person name="Pietrasiak N."/>
        </authorList>
    </citation>
    <scope>NUCLEOTIDE SEQUENCE</scope>
    <source>
        <strain evidence="1">GSE-NOS-MK-12-04C</strain>
    </source>
</reference>
<name>A0A951UVE7_9CYAN</name>
<evidence type="ECO:0000313" key="2">
    <source>
        <dbReference type="Proteomes" id="UP000729701"/>
    </source>
</evidence>
<evidence type="ECO:0000313" key="1">
    <source>
        <dbReference type="EMBL" id="MBW4670812.1"/>
    </source>
</evidence>
<protein>
    <submittedName>
        <fullName evidence="1">Uncharacterized protein</fullName>
    </submittedName>
</protein>
<accession>A0A951UVE7</accession>
<sequence length="77" mass="8749">MRDAAFGDGTASMKKGAFYLQKFTLDNKKPLPRIVVKTGLKDDQGNNLEDIEKTLPAWFRAETIYGHFNGKPIQFEE</sequence>
<dbReference type="Proteomes" id="UP000729701">
    <property type="component" value="Unassembled WGS sequence"/>
</dbReference>
<dbReference type="EMBL" id="JAHHGZ010000035">
    <property type="protein sequence ID" value="MBW4670812.1"/>
    <property type="molecule type" value="Genomic_DNA"/>
</dbReference>
<organism evidence="1 2">
    <name type="scientific">Cyanomargarita calcarea GSE-NOS-MK-12-04C</name>
    <dbReference type="NCBI Taxonomy" id="2839659"/>
    <lineage>
        <taxon>Bacteria</taxon>
        <taxon>Bacillati</taxon>
        <taxon>Cyanobacteriota</taxon>
        <taxon>Cyanophyceae</taxon>
        <taxon>Nostocales</taxon>
        <taxon>Cyanomargaritaceae</taxon>
        <taxon>Cyanomargarita</taxon>
    </lineage>
</organism>